<feature type="transmembrane region" description="Helical" evidence="7">
    <location>
        <begin position="21"/>
        <end position="41"/>
    </location>
</feature>
<evidence type="ECO:0000256" key="1">
    <source>
        <dbReference type="ARBA" id="ARBA00004651"/>
    </source>
</evidence>
<protein>
    <recommendedName>
        <fullName evidence="10">Undecaprenyl/decaprenyl-phosphate alpha-N-acetylglucosaminyl 1-phosphate transferase</fullName>
    </recommendedName>
</protein>
<evidence type="ECO:0000313" key="9">
    <source>
        <dbReference type="Proteomes" id="UP000262056"/>
    </source>
</evidence>
<dbReference type="PANTHER" id="PTHR22926:SF3">
    <property type="entry name" value="UNDECAPRENYL-PHOSPHATE ALPHA-N-ACETYLGLUCOSAMINYL 1-PHOSPHATE TRANSFERASE"/>
    <property type="match status" value="1"/>
</dbReference>
<evidence type="ECO:0000256" key="5">
    <source>
        <dbReference type="ARBA" id="ARBA00022989"/>
    </source>
</evidence>
<feature type="transmembrane region" description="Helical" evidence="7">
    <location>
        <begin position="69"/>
        <end position="90"/>
    </location>
</feature>
<dbReference type="CDD" id="cd06853">
    <property type="entry name" value="GT_WecA_like"/>
    <property type="match status" value="1"/>
</dbReference>
<keyword evidence="6 7" id="KW-0472">Membrane</keyword>
<gene>
    <name evidence="8" type="ORF">DIU24_02085</name>
</gene>
<evidence type="ECO:0008006" key="10">
    <source>
        <dbReference type="Google" id="ProtNLM"/>
    </source>
</evidence>
<accession>A0A656PN92</accession>
<feature type="transmembrane region" description="Helical" evidence="7">
    <location>
        <begin position="468"/>
        <end position="488"/>
    </location>
</feature>
<keyword evidence="5 7" id="KW-1133">Transmembrane helix</keyword>
<comment type="caution">
    <text evidence="8">The sequence shown here is derived from an EMBL/GenBank/DDBJ whole genome shotgun (WGS) entry which is preliminary data.</text>
</comment>
<feature type="transmembrane region" description="Helical" evidence="7">
    <location>
        <begin position="102"/>
        <end position="121"/>
    </location>
</feature>
<evidence type="ECO:0000313" key="8">
    <source>
        <dbReference type="EMBL" id="HCQ40482.1"/>
    </source>
</evidence>
<keyword evidence="4 7" id="KW-0812">Transmembrane</keyword>
<evidence type="ECO:0000256" key="6">
    <source>
        <dbReference type="ARBA" id="ARBA00023136"/>
    </source>
</evidence>
<dbReference type="Proteomes" id="UP000262056">
    <property type="component" value="Unassembled WGS sequence"/>
</dbReference>
<feature type="transmembrane region" description="Helical" evidence="7">
    <location>
        <begin position="189"/>
        <end position="206"/>
    </location>
</feature>
<feature type="transmembrane region" description="Helical" evidence="7">
    <location>
        <begin position="319"/>
        <end position="337"/>
    </location>
</feature>
<feature type="transmembrane region" description="Helical" evidence="7">
    <location>
        <begin position="343"/>
        <end position="361"/>
    </location>
</feature>
<dbReference type="GO" id="GO:0005886">
    <property type="term" value="C:plasma membrane"/>
    <property type="evidence" value="ECO:0007669"/>
    <property type="project" value="UniProtKB-SubCell"/>
</dbReference>
<dbReference type="GO" id="GO:0009103">
    <property type="term" value="P:lipopolysaccharide biosynthetic process"/>
    <property type="evidence" value="ECO:0007669"/>
    <property type="project" value="TreeGrafter"/>
</dbReference>
<dbReference type="Pfam" id="PF00953">
    <property type="entry name" value="Glycos_transf_4"/>
    <property type="match status" value="1"/>
</dbReference>
<proteinExistence type="predicted"/>
<feature type="transmembrane region" description="Helical" evidence="7">
    <location>
        <begin position="136"/>
        <end position="158"/>
    </location>
</feature>
<dbReference type="AlphaFoldDB" id="A0A656PN92"/>
<comment type="subcellular location">
    <subcellularLocation>
        <location evidence="1">Cell membrane</location>
        <topology evidence="1">Multi-pass membrane protein</topology>
    </subcellularLocation>
</comment>
<reference evidence="8 9" key="1">
    <citation type="journal article" date="2018" name="Nat. Biotechnol.">
        <title>A standardized bacterial taxonomy based on genome phylogeny substantially revises the tree of life.</title>
        <authorList>
            <person name="Parks D.H."/>
            <person name="Chuvochina M."/>
            <person name="Waite D.W."/>
            <person name="Rinke C."/>
            <person name="Skarshewski A."/>
            <person name="Chaumeil P.A."/>
            <person name="Hugenholtz P."/>
        </authorList>
    </citation>
    <scope>NUCLEOTIDE SEQUENCE [LARGE SCALE GENOMIC DNA]</scope>
    <source>
        <strain evidence="8">UBA12021</strain>
    </source>
</reference>
<dbReference type="EMBL" id="DQFB01000003">
    <property type="protein sequence ID" value="HCQ40482.1"/>
    <property type="molecule type" value="Genomic_DNA"/>
</dbReference>
<organism evidence="8 9">
    <name type="scientific">candidate division WWE3 bacterium</name>
    <dbReference type="NCBI Taxonomy" id="2053526"/>
    <lineage>
        <taxon>Bacteria</taxon>
        <taxon>Katanobacteria</taxon>
    </lineage>
</organism>
<evidence type="ECO:0000256" key="3">
    <source>
        <dbReference type="ARBA" id="ARBA00022679"/>
    </source>
</evidence>
<dbReference type="InterPro" id="IPR000715">
    <property type="entry name" value="Glycosyl_transferase_4"/>
</dbReference>
<dbReference type="PANTHER" id="PTHR22926">
    <property type="entry name" value="PHOSPHO-N-ACETYLMURAMOYL-PENTAPEPTIDE-TRANSFERASE"/>
    <property type="match status" value="1"/>
</dbReference>
<feature type="transmembrane region" description="Helical" evidence="7">
    <location>
        <begin position="249"/>
        <end position="272"/>
    </location>
</feature>
<dbReference type="GO" id="GO:0016780">
    <property type="term" value="F:phosphotransferase activity, for other substituted phosphate groups"/>
    <property type="evidence" value="ECO:0007669"/>
    <property type="project" value="InterPro"/>
</dbReference>
<keyword evidence="3" id="KW-0808">Transferase</keyword>
<evidence type="ECO:0000256" key="4">
    <source>
        <dbReference type="ARBA" id="ARBA00022692"/>
    </source>
</evidence>
<feature type="transmembrane region" description="Helical" evidence="7">
    <location>
        <begin position="397"/>
        <end position="418"/>
    </location>
</feature>
<feature type="transmembrane region" description="Helical" evidence="7">
    <location>
        <begin position="284"/>
        <end position="307"/>
    </location>
</feature>
<feature type="transmembrane region" description="Helical" evidence="7">
    <location>
        <begin position="373"/>
        <end position="391"/>
    </location>
</feature>
<evidence type="ECO:0000256" key="2">
    <source>
        <dbReference type="ARBA" id="ARBA00022475"/>
    </source>
</evidence>
<name>A0A656PN92_UNCKA</name>
<evidence type="ECO:0000256" key="7">
    <source>
        <dbReference type="SAM" id="Phobius"/>
    </source>
</evidence>
<sequence>MNIIARIKRLSDIFFAGKRRSVAPFVLLNIFLILLEVLYIFSRYKYINSEIPFWFAKSWGDFQLSPKYYIYYLPATAFVLTMLAGTIRYVNRLYLRYFDEIVSYFVSIVNVFFFYSIYYIIQSASLPFPPIISAKFLTLVPPFIAAFLAVYAVLPYFIDLAHRKRLVTDPGVHTHPAMLLREPSARGGGFVYAIIFLLLSAVFLGVGKQFQGVYLSVFMLAVLGIIDDFQNTHPTSEFRVLENPLLRLLLLFLCVLPVILSGLVVSTVSIPFNGLVNLGNISISVGSVSIPVVSAVLTMIWVVWMMNSLSWSNGIDGQFAGVIGISSIFVAILALRFEDLEPLQRSVAVMAAISAGAAFGFTKYTWYPSKIMWGFGAMAAGLVIAALSIAVQTKVLVSVLFILIPFLDALVTFFRRIFQGRNPLSGDRGHLHHLLLDRGWSVQKIARFYWSAALVFGLIGLLSPERYIVKLSLTIIGAVGFLIALLNLKSLGRRKQKQESA</sequence>
<keyword evidence="2" id="KW-1003">Cell membrane</keyword>
<dbReference type="GO" id="GO:0071555">
    <property type="term" value="P:cell wall organization"/>
    <property type="evidence" value="ECO:0007669"/>
    <property type="project" value="TreeGrafter"/>
</dbReference>
<dbReference type="GO" id="GO:0044038">
    <property type="term" value="P:cell wall macromolecule biosynthetic process"/>
    <property type="evidence" value="ECO:0007669"/>
    <property type="project" value="TreeGrafter"/>
</dbReference>